<dbReference type="InterPro" id="IPR011029">
    <property type="entry name" value="DEATH-like_dom_sf"/>
</dbReference>
<evidence type="ECO:0000256" key="28">
    <source>
        <dbReference type="ARBA" id="ARBA00023198"/>
    </source>
</evidence>
<dbReference type="SUPFAM" id="SSF52540">
    <property type="entry name" value="P-loop containing nucleoside triphosphate hydrolases"/>
    <property type="match status" value="1"/>
</dbReference>
<evidence type="ECO:0000256" key="32">
    <source>
        <dbReference type="ARBA" id="ARBA00023288"/>
    </source>
</evidence>
<evidence type="ECO:0000256" key="14">
    <source>
        <dbReference type="ARBA" id="ARBA00022737"/>
    </source>
</evidence>
<dbReference type="Pfam" id="PF05729">
    <property type="entry name" value="NACHT"/>
    <property type="match status" value="1"/>
</dbReference>
<dbReference type="Gene3D" id="1.10.533.10">
    <property type="entry name" value="Death Domain, Fas"/>
    <property type="match status" value="1"/>
</dbReference>
<dbReference type="InterPro" id="IPR029495">
    <property type="entry name" value="NACHT-assoc"/>
</dbReference>
<dbReference type="SMART" id="SM01289">
    <property type="entry name" value="PYRIN"/>
    <property type="match status" value="1"/>
</dbReference>
<keyword evidence="18" id="KW-0067">ATP-binding</keyword>
<keyword evidence="30" id="KW-1271">Inflammasome</keyword>
<evidence type="ECO:0000256" key="17">
    <source>
        <dbReference type="ARBA" id="ARBA00022824"/>
    </source>
</evidence>
<evidence type="ECO:0000256" key="18">
    <source>
        <dbReference type="ARBA" id="ARBA00022840"/>
    </source>
</evidence>
<dbReference type="SMART" id="SM01288">
    <property type="entry name" value="FISNA"/>
    <property type="match status" value="1"/>
</dbReference>
<keyword evidence="27" id="KW-0804">Transcription</keyword>
<accession>A0ABQ7TEA1</accession>
<evidence type="ECO:0000256" key="4">
    <source>
        <dbReference type="ARBA" id="ARBA00004240"/>
    </source>
</evidence>
<evidence type="ECO:0000256" key="20">
    <source>
        <dbReference type="ARBA" id="ARBA00022859"/>
    </source>
</evidence>
<evidence type="ECO:0000256" key="11">
    <source>
        <dbReference type="ARBA" id="ARBA00022525"/>
    </source>
</evidence>
<evidence type="ECO:0000256" key="3">
    <source>
        <dbReference type="ARBA" id="ARBA00004173"/>
    </source>
</evidence>
<keyword evidence="20" id="KW-0391">Immunity</keyword>
<dbReference type="SUPFAM" id="SSF52047">
    <property type="entry name" value="RNI-like"/>
    <property type="match status" value="1"/>
</dbReference>
<dbReference type="Proteomes" id="UP000826234">
    <property type="component" value="Unassembled WGS sequence"/>
</dbReference>
<evidence type="ECO:0000256" key="7">
    <source>
        <dbReference type="ARBA" id="ARBA00004613"/>
    </source>
</evidence>
<keyword evidence="21" id="KW-0805">Transcription regulation</keyword>
<feature type="domain" description="NACHT" evidence="37">
    <location>
        <begin position="183"/>
        <end position="491"/>
    </location>
</feature>
<evidence type="ECO:0000256" key="16">
    <source>
        <dbReference type="ARBA" id="ARBA00022801"/>
    </source>
</evidence>
<dbReference type="InterPro" id="IPR041075">
    <property type="entry name" value="NOD1/2_WH"/>
</dbReference>
<organism evidence="38 39">
    <name type="scientific">Phrynosoma platyrhinos</name>
    <name type="common">Desert horned lizard</name>
    <dbReference type="NCBI Taxonomy" id="52577"/>
    <lineage>
        <taxon>Eukaryota</taxon>
        <taxon>Metazoa</taxon>
        <taxon>Chordata</taxon>
        <taxon>Craniata</taxon>
        <taxon>Vertebrata</taxon>
        <taxon>Euteleostomi</taxon>
        <taxon>Lepidosauria</taxon>
        <taxon>Squamata</taxon>
        <taxon>Bifurcata</taxon>
        <taxon>Unidentata</taxon>
        <taxon>Episquamata</taxon>
        <taxon>Toxicofera</taxon>
        <taxon>Iguania</taxon>
        <taxon>Phrynosomatidae</taxon>
        <taxon>Phrynosomatinae</taxon>
        <taxon>Phrynosoma</taxon>
    </lineage>
</organism>
<gene>
    <name evidence="38" type="ORF">JD844_008080</name>
</gene>
<evidence type="ECO:0000256" key="19">
    <source>
        <dbReference type="ARBA" id="ARBA00022843"/>
    </source>
</evidence>
<evidence type="ECO:0000256" key="5">
    <source>
        <dbReference type="ARBA" id="ARBA00004267"/>
    </source>
</evidence>
<dbReference type="CDD" id="cd08321">
    <property type="entry name" value="Pyrin_ASC-like"/>
    <property type="match status" value="1"/>
</dbReference>
<evidence type="ECO:0000256" key="21">
    <source>
        <dbReference type="ARBA" id="ARBA00023015"/>
    </source>
</evidence>
<evidence type="ECO:0000256" key="25">
    <source>
        <dbReference type="ARBA" id="ARBA00023139"/>
    </source>
</evidence>
<evidence type="ECO:0000256" key="29">
    <source>
        <dbReference type="ARBA" id="ARBA00023212"/>
    </source>
</evidence>
<comment type="caution">
    <text evidence="38">The sequence shown here is derived from an EMBL/GenBank/DDBJ whole genome shotgun (WGS) entry which is preliminary data.</text>
</comment>
<evidence type="ECO:0000256" key="31">
    <source>
        <dbReference type="ARBA" id="ARBA00023242"/>
    </source>
</evidence>
<dbReference type="SMART" id="SM00368">
    <property type="entry name" value="LRR_RI"/>
    <property type="match status" value="4"/>
</dbReference>
<evidence type="ECO:0000256" key="13">
    <source>
        <dbReference type="ARBA" id="ARBA00022588"/>
    </source>
</evidence>
<dbReference type="EMBL" id="JAIPUX010000439">
    <property type="protein sequence ID" value="KAH0627767.1"/>
    <property type="molecule type" value="Genomic_DNA"/>
</dbReference>
<keyword evidence="15" id="KW-0547">Nucleotide-binding</keyword>
<dbReference type="Gene3D" id="3.40.50.300">
    <property type="entry name" value="P-loop containing nucleotide triphosphate hydrolases"/>
    <property type="match status" value="1"/>
</dbReference>
<comment type="subcellular location">
    <subcellularLocation>
        <location evidence="5">Cytoplasm</location>
        <location evidence="5">Cytoskeleton</location>
        <location evidence="5">Microtubule organizing center</location>
    </subcellularLocation>
    <subcellularLocation>
        <location evidence="4">Endoplasmic reticulum</location>
    </subcellularLocation>
    <subcellularLocation>
        <location evidence="6">Golgi apparatus membrane</location>
    </subcellularLocation>
    <subcellularLocation>
        <location evidence="1">Inflammasome</location>
    </subcellularLocation>
    <subcellularLocation>
        <location evidence="3">Mitochondrion</location>
    </subcellularLocation>
    <subcellularLocation>
        <location evidence="2">Nucleus</location>
    </subcellularLocation>
    <subcellularLocation>
        <location evidence="7">Secreted</location>
    </subcellularLocation>
</comment>
<keyword evidence="28" id="KW-0395">Inflammatory response</keyword>
<dbReference type="InterPro" id="IPR041267">
    <property type="entry name" value="NLRP_HD2"/>
</dbReference>
<keyword evidence="39" id="KW-1185">Reference proteome</keyword>
<dbReference type="PANTHER" id="PTHR45690">
    <property type="entry name" value="NACHT, LRR AND PYD DOMAINS-CONTAINING PROTEIN 12"/>
    <property type="match status" value="1"/>
</dbReference>
<dbReference type="InterPro" id="IPR027417">
    <property type="entry name" value="P-loop_NTPase"/>
</dbReference>
<evidence type="ECO:0000256" key="15">
    <source>
        <dbReference type="ARBA" id="ARBA00022741"/>
    </source>
</evidence>
<reference evidence="38 39" key="1">
    <citation type="journal article" date="2022" name="Gigascience">
        <title>A chromosome-level genome assembly and annotation of the desert horned lizard, Phrynosoma platyrhinos, provides insight into chromosomal rearrangements among reptiles.</title>
        <authorList>
            <person name="Koochekian N."/>
            <person name="Ascanio A."/>
            <person name="Farleigh K."/>
            <person name="Card D.C."/>
            <person name="Schield D.R."/>
            <person name="Castoe T.A."/>
            <person name="Jezkova T."/>
        </authorList>
    </citation>
    <scope>NUCLEOTIDE SEQUENCE [LARGE SCALE GENOMIC DNA]</scope>
    <source>
        <strain evidence="38">NK-2021</strain>
    </source>
</reference>
<comment type="function">
    <text evidence="34">Independently of inflammasome activation, regulates the differentiation of T helper 2 (Th2) cells and has a role in Th2 cell-dependent asthma and tumor growth. During Th2 differentiation, required for optimal IRF4 binding to IL4 promoter and for IRF4-dependent IL4 transcription. Binds to the consensus DNA sequence 5'-GRRGGNRGAG-3'. May also participate in the transcription of IL5, IL13, GATA3, CCR3, CCR4 and MAF.</text>
</comment>
<sequence length="827" mass="93873">MGDPGESLQDALLFSLDDLREDNFKRFKNKLCFLNIEGRPRIPRSKLENADTVDILHLLFEYYGEDGAREVTVEVLKMINMRDSAARLQKWKCSDRKKKYKRHIQDSFWNIHELGSRYGQKPSLQQRYTELLLSCRKPNTEERVHELVAAERRHWEMEAHPESCPKFGLEKLFDPDAEGKSPRTVVLVGPAGVGKTTSLWKLMLDWSSGELWQAKFAYAFYVSCRALMDSSQTMSLVDFIVNSCSPGTLLAEDILISQDNLLLILDGFDELKHCDLPSEVPSSDLHKKQPVANLVIGLLRKKLLAKCHLLVATRPGALGSLLRYLRSPRCVEILGFRPAQRKEFFQRFFEEDREDGTQAFELVRSNETLFSMCFLPVSCLIICSILSQKSQREPLKDIPESATVTDIHAWLLLKFLGCHSPLSNLEGLCRLAKEGLFHKTMVFDEELLKEHGLENLSASSGLLLQDAHVATGYRFIHLSFQEFFAALSFYLLDSEGNTVTSFQELKGVFGNKNEYSSDCLMLVRFLFGLSSEKRQKVLQERWGCKASGKRHWQELCRWLEQEAEHHSFKSREKLLELCHCLYETEDLQFAKNIMGHVHDLALRDRLYTKLDFAAVSFCLLASDSLQSLRLSDFELGLDGFGQLLPGLLKPSEIQLNRCGLTAAMCKDLASIVVANPNLTSLDLSENPLDDFGITQLCDGLLDSHCKLQSLRLHLCGLTVAACTDLASVLETSQTLTELGLGDNNLGNEGVRQLCVVLKKPHCKLRRLAFFLTVFLSFQTNDEISKPNHKDKAPDSCFCASRDAFDFLLFAHLPAPARCRRIHSHVRH</sequence>
<keyword evidence="31" id="KW-0539">Nucleus</keyword>
<dbReference type="PROSITE" id="PS50837">
    <property type="entry name" value="NACHT"/>
    <property type="match status" value="1"/>
</dbReference>
<keyword evidence="9" id="KW-0963">Cytoplasm</keyword>
<keyword evidence="10" id="KW-1017">Isopeptide bond</keyword>
<keyword evidence="11" id="KW-0964">Secreted</keyword>
<dbReference type="InterPro" id="IPR001611">
    <property type="entry name" value="Leu-rich_rpt"/>
</dbReference>
<keyword evidence="19" id="KW-0832">Ubl conjugation</keyword>
<evidence type="ECO:0000256" key="33">
    <source>
        <dbReference type="ARBA" id="ARBA00040040"/>
    </source>
</evidence>
<proteinExistence type="inferred from homology"/>
<evidence type="ECO:0000256" key="34">
    <source>
        <dbReference type="ARBA" id="ARBA00045987"/>
    </source>
</evidence>
<dbReference type="PANTHER" id="PTHR45690:SF19">
    <property type="entry name" value="NACHT, LRR AND PYD DOMAINS-CONTAINING PROTEIN 3"/>
    <property type="match status" value="1"/>
</dbReference>
<dbReference type="InterPro" id="IPR050637">
    <property type="entry name" value="NLRP_innate_immun_reg"/>
</dbReference>
<dbReference type="SUPFAM" id="SSF47986">
    <property type="entry name" value="DEATH domain"/>
    <property type="match status" value="1"/>
</dbReference>
<evidence type="ECO:0000256" key="1">
    <source>
        <dbReference type="ARBA" id="ARBA00004110"/>
    </source>
</evidence>
<dbReference type="Gene3D" id="3.80.10.10">
    <property type="entry name" value="Ribonuclease Inhibitor"/>
    <property type="match status" value="1"/>
</dbReference>
<evidence type="ECO:0000313" key="39">
    <source>
        <dbReference type="Proteomes" id="UP000826234"/>
    </source>
</evidence>
<keyword evidence="14" id="KW-0677">Repeat</keyword>
<comment type="similarity">
    <text evidence="8">Belongs to the NLRP family.</text>
</comment>
<keyword evidence="13" id="KW-0399">Innate immunity</keyword>
<dbReference type="InterPro" id="IPR007111">
    <property type="entry name" value="NACHT_NTPase"/>
</dbReference>
<evidence type="ECO:0000256" key="2">
    <source>
        <dbReference type="ARBA" id="ARBA00004123"/>
    </source>
</evidence>
<keyword evidence="17" id="KW-0256">Endoplasmic reticulum</keyword>
<dbReference type="Pfam" id="PF13516">
    <property type="entry name" value="LRR_6"/>
    <property type="match status" value="2"/>
</dbReference>
<dbReference type="InterPro" id="IPR032675">
    <property type="entry name" value="LRR_dom_sf"/>
</dbReference>
<evidence type="ECO:0000256" key="6">
    <source>
        <dbReference type="ARBA" id="ARBA00004394"/>
    </source>
</evidence>
<dbReference type="Pfam" id="PF02758">
    <property type="entry name" value="PYRIN"/>
    <property type="match status" value="1"/>
</dbReference>
<keyword evidence="25" id="KW-0564">Palmitate</keyword>
<evidence type="ECO:0000256" key="8">
    <source>
        <dbReference type="ARBA" id="ARBA00008665"/>
    </source>
</evidence>
<feature type="domain" description="Pyrin" evidence="36">
    <location>
        <begin position="1"/>
        <end position="94"/>
    </location>
</feature>
<keyword evidence="22" id="KW-0333">Golgi apparatus</keyword>
<evidence type="ECO:0000259" key="36">
    <source>
        <dbReference type="PROSITE" id="PS50824"/>
    </source>
</evidence>
<keyword evidence="29" id="KW-0206">Cytoskeleton</keyword>
<keyword evidence="12" id="KW-0597">Phosphoprotein</keyword>
<evidence type="ECO:0000256" key="24">
    <source>
        <dbReference type="ARBA" id="ARBA00023136"/>
    </source>
</evidence>
<evidence type="ECO:0000256" key="23">
    <source>
        <dbReference type="ARBA" id="ARBA00023128"/>
    </source>
</evidence>
<evidence type="ECO:0000256" key="9">
    <source>
        <dbReference type="ARBA" id="ARBA00022490"/>
    </source>
</evidence>
<evidence type="ECO:0000256" key="27">
    <source>
        <dbReference type="ARBA" id="ARBA00023163"/>
    </source>
</evidence>
<evidence type="ECO:0000256" key="30">
    <source>
        <dbReference type="ARBA" id="ARBA00023233"/>
    </source>
</evidence>
<protein>
    <recommendedName>
        <fullName evidence="33">NACHT, LRR and PYD domains-containing protein 3</fullName>
    </recommendedName>
</protein>
<evidence type="ECO:0000256" key="12">
    <source>
        <dbReference type="ARBA" id="ARBA00022553"/>
    </source>
</evidence>
<evidence type="ECO:0000259" key="37">
    <source>
        <dbReference type="PROSITE" id="PS50837"/>
    </source>
</evidence>
<evidence type="ECO:0000256" key="10">
    <source>
        <dbReference type="ARBA" id="ARBA00022499"/>
    </source>
</evidence>
<dbReference type="PROSITE" id="PS50824">
    <property type="entry name" value="DAPIN"/>
    <property type="match status" value="1"/>
</dbReference>
<keyword evidence="26" id="KW-0010">Activator</keyword>
<dbReference type="Pfam" id="PF17779">
    <property type="entry name" value="WHD_NOD2"/>
    <property type="match status" value="1"/>
</dbReference>
<keyword evidence="32" id="KW-0449">Lipoprotein</keyword>
<evidence type="ECO:0000313" key="38">
    <source>
        <dbReference type="EMBL" id="KAH0627767.1"/>
    </source>
</evidence>
<keyword evidence="24" id="KW-0472">Membrane</keyword>
<evidence type="ECO:0000256" key="26">
    <source>
        <dbReference type="ARBA" id="ARBA00023159"/>
    </source>
</evidence>
<keyword evidence="23" id="KW-0496">Mitochondrion</keyword>
<comment type="catalytic activity">
    <reaction evidence="35">
        <text>ATP + H2O = ADP + phosphate + H(+)</text>
        <dbReference type="Rhea" id="RHEA:13065"/>
        <dbReference type="ChEBI" id="CHEBI:15377"/>
        <dbReference type="ChEBI" id="CHEBI:15378"/>
        <dbReference type="ChEBI" id="CHEBI:30616"/>
        <dbReference type="ChEBI" id="CHEBI:43474"/>
        <dbReference type="ChEBI" id="CHEBI:456216"/>
    </reaction>
    <physiologicalReaction direction="left-to-right" evidence="35">
        <dbReference type="Rhea" id="RHEA:13066"/>
    </physiologicalReaction>
</comment>
<dbReference type="InterPro" id="IPR004020">
    <property type="entry name" value="DAPIN"/>
</dbReference>
<dbReference type="Pfam" id="PF17776">
    <property type="entry name" value="NLRC4_HD2"/>
    <property type="match status" value="1"/>
</dbReference>
<keyword evidence="16" id="KW-0378">Hydrolase</keyword>
<name>A0ABQ7TEA1_PHRPL</name>
<evidence type="ECO:0000256" key="22">
    <source>
        <dbReference type="ARBA" id="ARBA00023034"/>
    </source>
</evidence>
<evidence type="ECO:0000256" key="35">
    <source>
        <dbReference type="ARBA" id="ARBA00048778"/>
    </source>
</evidence>